<accession>A0A2W5F2M2</accession>
<dbReference type="Pfam" id="PF14126">
    <property type="entry name" value="DUF4293"/>
    <property type="match status" value="1"/>
</dbReference>
<comment type="caution">
    <text evidence="2">The sequence shown here is derived from an EMBL/GenBank/DDBJ whole genome shotgun (WGS) entry which is preliminary data.</text>
</comment>
<name>A0A2W5F2M2_9SPHI</name>
<organism evidence="2 3">
    <name type="scientific">Pseudopedobacter saltans</name>
    <dbReference type="NCBI Taxonomy" id="151895"/>
    <lineage>
        <taxon>Bacteria</taxon>
        <taxon>Pseudomonadati</taxon>
        <taxon>Bacteroidota</taxon>
        <taxon>Sphingobacteriia</taxon>
        <taxon>Sphingobacteriales</taxon>
        <taxon>Sphingobacteriaceae</taxon>
        <taxon>Pseudopedobacter</taxon>
    </lineage>
</organism>
<keyword evidence="1" id="KW-0472">Membrane</keyword>
<evidence type="ECO:0000313" key="3">
    <source>
        <dbReference type="Proteomes" id="UP000249645"/>
    </source>
</evidence>
<dbReference type="InterPro" id="IPR025635">
    <property type="entry name" value="DUF4293"/>
</dbReference>
<protein>
    <recommendedName>
        <fullName evidence="4">DUF4293 domain-containing protein</fullName>
    </recommendedName>
</protein>
<feature type="transmembrane region" description="Helical" evidence="1">
    <location>
        <begin position="71"/>
        <end position="90"/>
    </location>
</feature>
<proteinExistence type="predicted"/>
<evidence type="ECO:0008006" key="4">
    <source>
        <dbReference type="Google" id="ProtNLM"/>
    </source>
</evidence>
<reference evidence="2 3" key="1">
    <citation type="submission" date="2017-11" db="EMBL/GenBank/DDBJ databases">
        <title>Infants hospitalized years apart are colonized by the same room-sourced microbial strains.</title>
        <authorList>
            <person name="Brooks B."/>
            <person name="Olm M.R."/>
            <person name="Firek B.A."/>
            <person name="Baker R."/>
            <person name="Thomas B.C."/>
            <person name="Morowitz M.J."/>
            <person name="Banfield J.F."/>
        </authorList>
    </citation>
    <scope>NUCLEOTIDE SEQUENCE [LARGE SCALE GENOMIC DNA]</scope>
    <source>
        <strain evidence="2">S2_009_000_R2_76</strain>
    </source>
</reference>
<evidence type="ECO:0000313" key="2">
    <source>
        <dbReference type="EMBL" id="PZP49023.1"/>
    </source>
</evidence>
<feature type="transmembrane region" description="Helical" evidence="1">
    <location>
        <begin position="96"/>
        <end position="117"/>
    </location>
</feature>
<sequence>MIQRIQSVWLLLAAIFAILSINQTFFMGSELGQPATFLKGSSDMFILVMTIVLAAVSFIAIFMFKNRNKQIWMVVFALVLSIFLIVIYLMKIKDLLGNISLTSIFVFIIPIFLLFAIRGIARDKKLIKSVDRLRG</sequence>
<feature type="transmembrane region" description="Helical" evidence="1">
    <location>
        <begin position="44"/>
        <end position="64"/>
    </location>
</feature>
<gene>
    <name evidence="2" type="ORF">DI598_08835</name>
</gene>
<dbReference type="Proteomes" id="UP000249645">
    <property type="component" value="Unassembled WGS sequence"/>
</dbReference>
<dbReference type="AlphaFoldDB" id="A0A2W5F2M2"/>
<dbReference type="EMBL" id="QFOI01000132">
    <property type="protein sequence ID" value="PZP49023.1"/>
    <property type="molecule type" value="Genomic_DNA"/>
</dbReference>
<keyword evidence="1" id="KW-0812">Transmembrane</keyword>
<evidence type="ECO:0000256" key="1">
    <source>
        <dbReference type="SAM" id="Phobius"/>
    </source>
</evidence>
<keyword evidence="1" id="KW-1133">Transmembrane helix</keyword>